<dbReference type="OrthoDB" id="5975054at2759"/>
<dbReference type="Gene3D" id="3.10.129.10">
    <property type="entry name" value="Hotdog Thioesterase"/>
    <property type="match status" value="2"/>
</dbReference>
<accession>R7VHA2</accession>
<evidence type="ECO:0008006" key="4">
    <source>
        <dbReference type="Google" id="ProtNLM"/>
    </source>
</evidence>
<dbReference type="PANTHER" id="PTHR34487:SF1">
    <property type="entry name" value="ACYL-ACP THIOESTERASE"/>
    <property type="match status" value="1"/>
</dbReference>
<dbReference type="AlphaFoldDB" id="R7VHA2"/>
<dbReference type="HOGENOM" id="CLU_953905_0_0_1"/>
<reference evidence="1 3" key="2">
    <citation type="journal article" date="2013" name="Nature">
        <title>Insights into bilaterian evolution from three spiralian genomes.</title>
        <authorList>
            <person name="Simakov O."/>
            <person name="Marletaz F."/>
            <person name="Cho S.J."/>
            <person name="Edsinger-Gonzales E."/>
            <person name="Havlak P."/>
            <person name="Hellsten U."/>
            <person name="Kuo D.H."/>
            <person name="Larsson T."/>
            <person name="Lv J."/>
            <person name="Arendt D."/>
            <person name="Savage R."/>
            <person name="Osoegawa K."/>
            <person name="de Jong P."/>
            <person name="Grimwood J."/>
            <person name="Chapman J.A."/>
            <person name="Shapiro H."/>
            <person name="Aerts A."/>
            <person name="Otillar R.P."/>
            <person name="Terry A.Y."/>
            <person name="Boore J.L."/>
            <person name="Grigoriev I.V."/>
            <person name="Lindberg D.R."/>
            <person name="Seaver E.C."/>
            <person name="Weisblat D.A."/>
            <person name="Putnam N.H."/>
            <person name="Rokhsar D.S."/>
        </authorList>
    </citation>
    <scope>NUCLEOTIDE SEQUENCE</scope>
    <source>
        <strain evidence="1 3">I ESC-2004</strain>
    </source>
</reference>
<gene>
    <name evidence="1" type="ORF">CAPTEDRAFT_219915</name>
</gene>
<evidence type="ECO:0000313" key="2">
    <source>
        <dbReference type="EnsemblMetazoa" id="CapteP219915"/>
    </source>
</evidence>
<dbReference type="InterPro" id="IPR029069">
    <property type="entry name" value="HotDog_dom_sf"/>
</dbReference>
<reference evidence="3" key="1">
    <citation type="submission" date="2012-12" db="EMBL/GenBank/DDBJ databases">
        <authorList>
            <person name="Hellsten U."/>
            <person name="Grimwood J."/>
            <person name="Chapman J.A."/>
            <person name="Shapiro H."/>
            <person name="Aerts A."/>
            <person name="Otillar R.P."/>
            <person name="Terry A.Y."/>
            <person name="Boore J.L."/>
            <person name="Simakov O."/>
            <person name="Marletaz F."/>
            <person name="Cho S.-J."/>
            <person name="Edsinger-Gonzales E."/>
            <person name="Havlak P."/>
            <person name="Kuo D.-H."/>
            <person name="Larsson T."/>
            <person name="Lv J."/>
            <person name="Arendt D."/>
            <person name="Savage R."/>
            <person name="Osoegawa K."/>
            <person name="de Jong P."/>
            <person name="Lindberg D.R."/>
            <person name="Seaver E.C."/>
            <person name="Weisblat D.A."/>
            <person name="Putnam N.H."/>
            <person name="Grigoriev I.V."/>
            <person name="Rokhsar D.S."/>
        </authorList>
    </citation>
    <scope>NUCLEOTIDE SEQUENCE</scope>
    <source>
        <strain evidence="3">I ESC-2004</strain>
    </source>
</reference>
<sequence>MNRVIRPDTIARLARAANCEVAWKGPRSLFRAKLSGFTYSDFNRSGHVSLSSVVRTMETERSLFFRFPQYNFKTFLGINEDMIVLGNHVTMSDSLYEKASFNLPMTLEMSLLHFGNTSVDSKIAIIDDRTGDEFASSIRRLVCIDVKTSRPTAIPDAWKDVVAPDWAQTSSVPAFKPFDPFKPPKKQFRQKVLVQHDDTDYLAHTNQASYTRYAENCAAVASKAGFFDNFKGDICFYPVRKLSVAYAGESFPGDELEISTWQDGMDADTVYFHVSKHGKDVCYLKMDFISFL</sequence>
<organism evidence="1">
    <name type="scientific">Capitella teleta</name>
    <name type="common">Polychaete worm</name>
    <dbReference type="NCBI Taxonomy" id="283909"/>
    <lineage>
        <taxon>Eukaryota</taxon>
        <taxon>Metazoa</taxon>
        <taxon>Spiralia</taxon>
        <taxon>Lophotrochozoa</taxon>
        <taxon>Annelida</taxon>
        <taxon>Polychaeta</taxon>
        <taxon>Sedentaria</taxon>
        <taxon>Scolecida</taxon>
        <taxon>Capitellidae</taxon>
        <taxon>Capitella</taxon>
    </lineage>
</organism>
<evidence type="ECO:0000313" key="1">
    <source>
        <dbReference type="EMBL" id="ELU18193.1"/>
    </source>
</evidence>
<dbReference type="PANTHER" id="PTHR34487">
    <property type="entry name" value="ACYL-ACP THIOESTERASE"/>
    <property type="match status" value="1"/>
</dbReference>
<dbReference type="EnsemblMetazoa" id="CapteT219915">
    <property type="protein sequence ID" value="CapteP219915"/>
    <property type="gene ID" value="CapteG219915"/>
</dbReference>
<protein>
    <recommendedName>
        <fullName evidence="4">Acyl-ACP thioesterase</fullName>
    </recommendedName>
</protein>
<dbReference type="SUPFAM" id="SSF54637">
    <property type="entry name" value="Thioesterase/thiol ester dehydrase-isomerase"/>
    <property type="match status" value="2"/>
</dbReference>
<dbReference type="EMBL" id="AMQN01016437">
    <property type="status" value="NOT_ANNOTATED_CDS"/>
    <property type="molecule type" value="Genomic_DNA"/>
</dbReference>
<dbReference type="Proteomes" id="UP000014760">
    <property type="component" value="Unassembled WGS sequence"/>
</dbReference>
<evidence type="ECO:0000313" key="3">
    <source>
        <dbReference type="Proteomes" id="UP000014760"/>
    </source>
</evidence>
<name>R7VHA2_CAPTE</name>
<proteinExistence type="predicted"/>
<keyword evidence="3" id="KW-1185">Reference proteome</keyword>
<dbReference type="OMA" id="WDFNRAG"/>
<dbReference type="EMBL" id="KB292070">
    <property type="protein sequence ID" value="ELU18193.1"/>
    <property type="molecule type" value="Genomic_DNA"/>
</dbReference>
<reference evidence="2" key="3">
    <citation type="submission" date="2015-06" db="UniProtKB">
        <authorList>
            <consortium name="EnsemblMetazoa"/>
        </authorList>
    </citation>
    <scope>IDENTIFICATION</scope>
</reference>